<protein>
    <submittedName>
        <fullName evidence="2">Uncharacterized protein</fullName>
    </submittedName>
</protein>
<dbReference type="EMBL" id="JAWDGP010000422">
    <property type="protein sequence ID" value="KAK3800699.1"/>
    <property type="molecule type" value="Genomic_DNA"/>
</dbReference>
<feature type="compositionally biased region" description="Low complexity" evidence="1">
    <location>
        <begin position="116"/>
        <end position="127"/>
    </location>
</feature>
<feature type="compositionally biased region" description="Pro residues" evidence="1">
    <location>
        <begin position="97"/>
        <end position="114"/>
    </location>
</feature>
<keyword evidence="3" id="KW-1185">Reference proteome</keyword>
<organism evidence="2 3">
    <name type="scientific">Elysia crispata</name>
    <name type="common">lettuce slug</name>
    <dbReference type="NCBI Taxonomy" id="231223"/>
    <lineage>
        <taxon>Eukaryota</taxon>
        <taxon>Metazoa</taxon>
        <taxon>Spiralia</taxon>
        <taxon>Lophotrochozoa</taxon>
        <taxon>Mollusca</taxon>
        <taxon>Gastropoda</taxon>
        <taxon>Heterobranchia</taxon>
        <taxon>Euthyneura</taxon>
        <taxon>Panpulmonata</taxon>
        <taxon>Sacoglossa</taxon>
        <taxon>Placobranchoidea</taxon>
        <taxon>Plakobranchidae</taxon>
        <taxon>Elysia</taxon>
    </lineage>
</organism>
<comment type="caution">
    <text evidence="2">The sequence shown here is derived from an EMBL/GenBank/DDBJ whole genome shotgun (WGS) entry which is preliminary data.</text>
</comment>
<reference evidence="2" key="1">
    <citation type="journal article" date="2023" name="G3 (Bethesda)">
        <title>A reference genome for the long-term kleptoplast-retaining sea slug Elysia crispata morphotype clarki.</title>
        <authorList>
            <person name="Eastman K.E."/>
            <person name="Pendleton A.L."/>
            <person name="Shaikh M.A."/>
            <person name="Suttiyut T."/>
            <person name="Ogas R."/>
            <person name="Tomko P."/>
            <person name="Gavelis G."/>
            <person name="Widhalm J.R."/>
            <person name="Wisecaver J.H."/>
        </authorList>
    </citation>
    <scope>NUCLEOTIDE SEQUENCE</scope>
    <source>
        <strain evidence="2">ECLA1</strain>
    </source>
</reference>
<sequence length="149" mass="16096">MKWATPPLGQRTYVASRNGQLASSTCWNILGSLLVWQNLLKLKFATAIRLSDMVLTSQAPRIPLPCFDSPGLEEAGVGQPGMFTFPAPINKVAKSAPAPPYPDNNNTPFPPKIPRPASSVSQALSLPPSAPPSGQRINKPRWEISITRP</sequence>
<accession>A0AAE1EAQ8</accession>
<gene>
    <name evidence="2" type="ORF">RRG08_003105</name>
</gene>
<feature type="region of interest" description="Disordered" evidence="1">
    <location>
        <begin position="94"/>
        <end position="149"/>
    </location>
</feature>
<evidence type="ECO:0000313" key="2">
    <source>
        <dbReference type="EMBL" id="KAK3800699.1"/>
    </source>
</evidence>
<dbReference type="AlphaFoldDB" id="A0AAE1EAQ8"/>
<dbReference type="Proteomes" id="UP001283361">
    <property type="component" value="Unassembled WGS sequence"/>
</dbReference>
<evidence type="ECO:0000313" key="3">
    <source>
        <dbReference type="Proteomes" id="UP001283361"/>
    </source>
</evidence>
<proteinExistence type="predicted"/>
<name>A0AAE1EAQ8_9GAST</name>
<evidence type="ECO:0000256" key="1">
    <source>
        <dbReference type="SAM" id="MobiDB-lite"/>
    </source>
</evidence>